<dbReference type="GO" id="GO:0020037">
    <property type="term" value="F:heme binding"/>
    <property type="evidence" value="ECO:0007669"/>
    <property type="project" value="InterPro"/>
</dbReference>
<dbReference type="Proteomes" id="UP000321577">
    <property type="component" value="Unassembled WGS sequence"/>
</dbReference>
<dbReference type="PANTHER" id="PTHR33546">
    <property type="entry name" value="LARGE, MULTIFUNCTIONAL SECRETED PROTEIN-RELATED"/>
    <property type="match status" value="1"/>
</dbReference>
<keyword evidence="8" id="KW-1185">Reference proteome</keyword>
<dbReference type="Gene3D" id="2.120.10.30">
    <property type="entry name" value="TolB, C-terminal domain"/>
    <property type="match status" value="1"/>
</dbReference>
<evidence type="ECO:0000256" key="4">
    <source>
        <dbReference type="PROSITE-ProRule" id="PRU00433"/>
    </source>
</evidence>
<dbReference type="PANTHER" id="PTHR33546:SF1">
    <property type="entry name" value="LARGE, MULTIFUNCTIONAL SECRETED PROTEIN"/>
    <property type="match status" value="1"/>
</dbReference>
<dbReference type="InterPro" id="IPR011041">
    <property type="entry name" value="Quinoprot_gluc/sorb_DH_b-prop"/>
</dbReference>
<gene>
    <name evidence="7" type="primary">gdhP_1</name>
    <name evidence="7" type="ORF">BGE01nite_11140</name>
</gene>
<dbReference type="Gene3D" id="1.25.10.10">
    <property type="entry name" value="Leucine-rich Repeat Variant"/>
    <property type="match status" value="1"/>
</dbReference>
<evidence type="ECO:0000313" key="7">
    <source>
        <dbReference type="EMBL" id="GEP41823.1"/>
    </source>
</evidence>
<dbReference type="OrthoDB" id="9770043at2"/>
<dbReference type="SMART" id="SM00567">
    <property type="entry name" value="EZ_HEAT"/>
    <property type="match status" value="3"/>
</dbReference>
<dbReference type="RefSeq" id="WP_146849291.1">
    <property type="nucleotide sequence ID" value="NZ_BKAG01000005.1"/>
</dbReference>
<reference evidence="7 8" key="1">
    <citation type="submission" date="2019-07" db="EMBL/GenBank/DDBJ databases">
        <title>Whole genome shotgun sequence of Brevifollis gellanilyticus NBRC 108608.</title>
        <authorList>
            <person name="Hosoyama A."/>
            <person name="Uohara A."/>
            <person name="Ohji S."/>
            <person name="Ichikawa N."/>
        </authorList>
    </citation>
    <scope>NUCLEOTIDE SEQUENCE [LARGE SCALE GENOMIC DNA]</scope>
    <source>
        <strain evidence="7 8">NBRC 108608</strain>
    </source>
</reference>
<keyword evidence="2 4" id="KW-0479">Metal-binding</keyword>
<dbReference type="InterPro" id="IPR009056">
    <property type="entry name" value="Cyt_c-like_dom"/>
</dbReference>
<dbReference type="InterPro" id="IPR055557">
    <property type="entry name" value="DUF7133"/>
</dbReference>
<dbReference type="InterPro" id="IPR013428">
    <property type="entry name" value="Membrane-bound_put_N"/>
</dbReference>
<evidence type="ECO:0000256" key="2">
    <source>
        <dbReference type="ARBA" id="ARBA00022723"/>
    </source>
</evidence>
<keyword evidence="1 4" id="KW-0349">Heme</keyword>
<keyword evidence="3 4" id="KW-0408">Iron</keyword>
<dbReference type="InterPro" id="IPR011989">
    <property type="entry name" value="ARM-like"/>
</dbReference>
<dbReference type="NCBIfam" id="TIGR02604">
    <property type="entry name" value="Piru_Ver_Nterm"/>
    <property type="match status" value="1"/>
</dbReference>
<evidence type="ECO:0000256" key="1">
    <source>
        <dbReference type="ARBA" id="ARBA00022617"/>
    </source>
</evidence>
<dbReference type="SUPFAM" id="SSF50952">
    <property type="entry name" value="Soluble quinoprotein glucose dehydrogenase"/>
    <property type="match status" value="1"/>
</dbReference>
<evidence type="ECO:0000313" key="8">
    <source>
        <dbReference type="Proteomes" id="UP000321577"/>
    </source>
</evidence>
<feature type="signal peptide" evidence="5">
    <location>
        <begin position="1"/>
        <end position="20"/>
    </location>
</feature>
<sequence length="1141" mass="122851">MRSAASLSAFCLLASTHALHAVTAQEMAQRHKPLPTVAEKDLPAMNNKPENFSGAVKHDGLQGHTWVRFPFVENPGSFGIDRQGRIFVAEVNRFWQGVPDLRGVNEFIRGDFQSQTLEDRSKLYASIPGRFPEGFFTDTADRLIRLEDRDGNGAADHRALFSDQFHQPLDGIGFSVLPEDDGVYFTCIPSLWKLTDKNDDGVADSSEALVSGFGVRVSFIGHDLHGIIRGPDGRLYFSVGDRGYHVTTKDGRVLSGPGTGAIFRCESDGSNFEVFCKGLRNPTELAFDELGNLFTFDNTGDIGDKARMVYALEGTDSGWDMRHQSAHQYVGSLDWEEFHPAKSMWVAEKMFAPFNEEQPQWVYPPAANVARGPSGVTYVTGDAAPNDLRGHFLLADYGGAVTSCNLVDIAVKPSGAGYALESDRSIATGVGMSDVELGFDGKIYICDFGGGWSINTNGAIHALTPTDKKLQEAGAKSAERFKVGLAKDSTDKLVLALSDPDKRMRQMAQFELVKLGAKGQASLASVAKEKSVALTTRLHGVWGLGQLMRQDDAKAQEALISLTRDAEPEVRANAARVLGEANGDETRARLLEMLKDESARVRSLAAISVSRVAKTGDQEVIKALYQLVAANAQGSVDPVLRHACLAALDRVSTVESALAHAADAQREVRLMTLLYLRRHESAELVRFLTDADAQIRTEAVRAIYDTKAVDGAAGDAIASLDLQATQLPPTVQRRVIAANYRRGTAAHAQRLMQIASNGALELNVREAALQALRLWEKRITADPVLGGYRPINGDARSMKTLGSTIGAELKLFLDSKPPQQLAALALKLADATDLVLGEATLKEQIANAKLDASVRVAALDSLVKSAPDQARAVVAARLADADGEVAASALRHGLTMKVDGIADAARRAADKAPLAAARAGLEIIATLHPVEALERWNKRESSGLRRELWLDLFLALQTSSDNAAKEQAGAFAATALDAVPRLSMTGGDVKKGEVVFRNQGACLQCHKIGEEGGVQGPPLTVVAERLKPEKLVESLVNPNAEIAQGYGLSSITLEDGSLIAGRIPKEDKDNVTVVGLDNKEVTLPRAKIKAITPPMSAMPPMALSLPPRDLRDLVSFLSDRTQANVGKLKDSSSHGDEKVAK</sequence>
<dbReference type="Gene3D" id="1.10.760.10">
    <property type="entry name" value="Cytochrome c-like domain"/>
    <property type="match status" value="1"/>
</dbReference>
<accession>A0A512M515</accession>
<dbReference type="EMBL" id="BKAG01000005">
    <property type="protein sequence ID" value="GEP41823.1"/>
    <property type="molecule type" value="Genomic_DNA"/>
</dbReference>
<dbReference type="InterPro" id="IPR011042">
    <property type="entry name" value="6-blade_b-propeller_TolB-like"/>
</dbReference>
<dbReference type="InterPro" id="IPR036909">
    <property type="entry name" value="Cyt_c-like_dom_sf"/>
</dbReference>
<proteinExistence type="predicted"/>
<feature type="domain" description="Cytochrome c" evidence="6">
    <location>
        <begin position="987"/>
        <end position="1121"/>
    </location>
</feature>
<evidence type="ECO:0000259" key="6">
    <source>
        <dbReference type="PROSITE" id="PS51007"/>
    </source>
</evidence>
<name>A0A512M515_9BACT</name>
<dbReference type="SUPFAM" id="SSF48371">
    <property type="entry name" value="ARM repeat"/>
    <property type="match status" value="1"/>
</dbReference>
<keyword evidence="5" id="KW-0732">Signal</keyword>
<dbReference type="PROSITE" id="PS51007">
    <property type="entry name" value="CYTC"/>
    <property type="match status" value="1"/>
</dbReference>
<comment type="caution">
    <text evidence="7">The sequence shown here is derived from an EMBL/GenBank/DDBJ whole genome shotgun (WGS) entry which is preliminary data.</text>
</comment>
<dbReference type="SUPFAM" id="SSF46626">
    <property type="entry name" value="Cytochrome c"/>
    <property type="match status" value="1"/>
</dbReference>
<evidence type="ECO:0000256" key="5">
    <source>
        <dbReference type="SAM" id="SignalP"/>
    </source>
</evidence>
<evidence type="ECO:0000256" key="3">
    <source>
        <dbReference type="ARBA" id="ARBA00023004"/>
    </source>
</evidence>
<protein>
    <submittedName>
        <fullName evidence="7">Glucose dehydrogenase</fullName>
    </submittedName>
</protein>
<dbReference type="Pfam" id="PF23500">
    <property type="entry name" value="DUF7133"/>
    <property type="match status" value="1"/>
</dbReference>
<dbReference type="GO" id="GO:0046872">
    <property type="term" value="F:metal ion binding"/>
    <property type="evidence" value="ECO:0007669"/>
    <property type="project" value="UniProtKB-KW"/>
</dbReference>
<dbReference type="Pfam" id="PF13646">
    <property type="entry name" value="HEAT_2"/>
    <property type="match status" value="1"/>
</dbReference>
<dbReference type="InterPro" id="IPR016024">
    <property type="entry name" value="ARM-type_fold"/>
</dbReference>
<dbReference type="InterPro" id="IPR004155">
    <property type="entry name" value="PBS_lyase_HEAT"/>
</dbReference>
<dbReference type="AlphaFoldDB" id="A0A512M515"/>
<dbReference type="NCBIfam" id="TIGR02603">
    <property type="entry name" value="CxxCH_TIGR02603"/>
    <property type="match status" value="1"/>
</dbReference>
<dbReference type="GO" id="GO:0009055">
    <property type="term" value="F:electron transfer activity"/>
    <property type="evidence" value="ECO:0007669"/>
    <property type="project" value="InterPro"/>
</dbReference>
<dbReference type="InterPro" id="IPR013427">
    <property type="entry name" value="Haem-bd_dom_put"/>
</dbReference>
<organism evidence="7 8">
    <name type="scientific">Brevifollis gellanilyticus</name>
    <dbReference type="NCBI Taxonomy" id="748831"/>
    <lineage>
        <taxon>Bacteria</taxon>
        <taxon>Pseudomonadati</taxon>
        <taxon>Verrucomicrobiota</taxon>
        <taxon>Verrucomicrobiia</taxon>
        <taxon>Verrucomicrobiales</taxon>
        <taxon>Verrucomicrobiaceae</taxon>
    </lineage>
</organism>
<feature type="chain" id="PRO_5021819332" evidence="5">
    <location>
        <begin position="21"/>
        <end position="1141"/>
    </location>
</feature>